<dbReference type="GO" id="GO:0003677">
    <property type="term" value="F:DNA binding"/>
    <property type="evidence" value="ECO:0007669"/>
    <property type="project" value="UniProtKB-KW"/>
</dbReference>
<protein>
    <submittedName>
        <fullName evidence="3">DNA-binding transcriptional MerR regulator</fullName>
    </submittedName>
</protein>
<feature type="coiled-coil region" evidence="1">
    <location>
        <begin position="129"/>
        <end position="173"/>
    </location>
</feature>
<name>A0ABS2QT79_9BACI</name>
<evidence type="ECO:0000259" key="2">
    <source>
        <dbReference type="Pfam" id="PF13411"/>
    </source>
</evidence>
<dbReference type="Gene3D" id="1.10.1660.10">
    <property type="match status" value="1"/>
</dbReference>
<keyword evidence="1" id="KW-0175">Coiled coil</keyword>
<feature type="domain" description="HTH merR-type" evidence="2">
    <location>
        <begin position="1"/>
        <end position="57"/>
    </location>
</feature>
<dbReference type="InterPro" id="IPR000551">
    <property type="entry name" value="MerR-type_HTH_dom"/>
</dbReference>
<sequence length="267" mass="31472">MKTNEVAKILGIHPSTVLKWVKQHDIEPDKNEFGHCEFTENHVEKLQEIQQNRQRQGVVKVIQKEEVIPNEDINAMQRQIEELAAQIHEKQENDSSNEKMTMMQQQLDEVMMHVKKSEASEETLTTSHIESIQQQFDDLMTLVLEKEEESKLNKRLQKQIDELTSRIKQNEAQVVPIQNEHVQDVQKQLDHLLLRMIENEKRIDEKAGEVVTFQILEHRSEIEQLTRTIKKLEGKMEDLQEKLHQYENAQPKQAAPKWRTFLTGIFN</sequence>
<keyword evidence="3" id="KW-0238">DNA-binding</keyword>
<comment type="caution">
    <text evidence="3">The sequence shown here is derived from an EMBL/GenBank/DDBJ whole genome shotgun (WGS) entry which is preliminary data.</text>
</comment>
<dbReference type="Proteomes" id="UP000809829">
    <property type="component" value="Unassembled WGS sequence"/>
</dbReference>
<accession>A0ABS2QT79</accession>
<gene>
    <name evidence="3" type="ORF">JOC83_001066</name>
</gene>
<dbReference type="SUPFAM" id="SSF46955">
    <property type="entry name" value="Putative DNA-binding domain"/>
    <property type="match status" value="1"/>
</dbReference>
<organism evidence="3 4">
    <name type="scientific">Priestia iocasae</name>
    <dbReference type="NCBI Taxonomy" id="2291674"/>
    <lineage>
        <taxon>Bacteria</taxon>
        <taxon>Bacillati</taxon>
        <taxon>Bacillota</taxon>
        <taxon>Bacilli</taxon>
        <taxon>Bacillales</taxon>
        <taxon>Bacillaceae</taxon>
        <taxon>Priestia</taxon>
    </lineage>
</organism>
<evidence type="ECO:0000313" key="4">
    <source>
        <dbReference type="Proteomes" id="UP000809829"/>
    </source>
</evidence>
<feature type="coiled-coil region" evidence="1">
    <location>
        <begin position="215"/>
        <end position="249"/>
    </location>
</feature>
<dbReference type="EMBL" id="JAFBFC010000002">
    <property type="protein sequence ID" value="MBM7702232.1"/>
    <property type="molecule type" value="Genomic_DNA"/>
</dbReference>
<dbReference type="Pfam" id="PF13411">
    <property type="entry name" value="MerR_1"/>
    <property type="match status" value="1"/>
</dbReference>
<reference evidence="3 4" key="1">
    <citation type="submission" date="2021-01" db="EMBL/GenBank/DDBJ databases">
        <title>Genomic Encyclopedia of Type Strains, Phase IV (KMG-IV): sequencing the most valuable type-strain genomes for metagenomic binning, comparative biology and taxonomic classification.</title>
        <authorList>
            <person name="Goeker M."/>
        </authorList>
    </citation>
    <scope>NUCLEOTIDE SEQUENCE [LARGE SCALE GENOMIC DNA]</scope>
    <source>
        <strain evidence="3 4">DSM 104297</strain>
    </source>
</reference>
<dbReference type="RefSeq" id="WP_205184912.1">
    <property type="nucleotide sequence ID" value="NZ_JAFBFC010000002.1"/>
</dbReference>
<dbReference type="InterPro" id="IPR009061">
    <property type="entry name" value="DNA-bd_dom_put_sf"/>
</dbReference>
<proteinExistence type="predicted"/>
<keyword evidence="4" id="KW-1185">Reference proteome</keyword>
<evidence type="ECO:0000256" key="1">
    <source>
        <dbReference type="SAM" id="Coils"/>
    </source>
</evidence>
<evidence type="ECO:0000313" key="3">
    <source>
        <dbReference type="EMBL" id="MBM7702232.1"/>
    </source>
</evidence>